<proteinExistence type="predicted"/>
<keyword evidence="2" id="KW-1185">Reference proteome</keyword>
<dbReference type="OrthoDB" id="882910at2"/>
<dbReference type="AlphaFoldDB" id="A0A1I5WW14"/>
<evidence type="ECO:0000313" key="2">
    <source>
        <dbReference type="Proteomes" id="UP000199029"/>
    </source>
</evidence>
<dbReference type="RefSeq" id="WP_092670701.1">
    <property type="nucleotide sequence ID" value="NZ_FOXS01000002.1"/>
</dbReference>
<gene>
    <name evidence="1" type="ORF">SAMN04515668_1517</name>
</gene>
<organism evidence="1 2">
    <name type="scientific">Hymenobacter arizonensis</name>
    <name type="common">Siccationidurans arizonensis</name>
    <dbReference type="NCBI Taxonomy" id="1227077"/>
    <lineage>
        <taxon>Bacteria</taxon>
        <taxon>Pseudomonadati</taxon>
        <taxon>Bacteroidota</taxon>
        <taxon>Cytophagia</taxon>
        <taxon>Cytophagales</taxon>
        <taxon>Hymenobacteraceae</taxon>
        <taxon>Hymenobacter</taxon>
    </lineage>
</organism>
<dbReference type="STRING" id="1227077.SAMN04515668_1517"/>
<protein>
    <submittedName>
        <fullName evidence="1">Uncharacterized protein</fullName>
    </submittedName>
</protein>
<reference evidence="2" key="1">
    <citation type="submission" date="2016-10" db="EMBL/GenBank/DDBJ databases">
        <authorList>
            <person name="Varghese N."/>
            <person name="Submissions S."/>
        </authorList>
    </citation>
    <scope>NUCLEOTIDE SEQUENCE [LARGE SCALE GENOMIC DNA]</scope>
    <source>
        <strain evidence="2">OR362-8,ATCC BAA-1266,JCM 13504</strain>
    </source>
</reference>
<sequence>MIDRQTGNLLFSPSVCVRRGDSLETVVALGVGESPKVRDVQTGWKWLFARNVQVGTEYYAFAFGFSDNPLLQVSLAVSSEPFEPVDTWEALSEGDERQRLEALRQWIRREVGRDGAFSCGSVTAEYDFKMPAAAFSSTINPIPI</sequence>
<dbReference type="EMBL" id="FOXS01000002">
    <property type="protein sequence ID" value="SFQ23818.1"/>
    <property type="molecule type" value="Genomic_DNA"/>
</dbReference>
<accession>A0A1I5WW14</accession>
<name>A0A1I5WW14_HYMAR</name>
<dbReference type="Proteomes" id="UP000199029">
    <property type="component" value="Unassembled WGS sequence"/>
</dbReference>
<evidence type="ECO:0000313" key="1">
    <source>
        <dbReference type="EMBL" id="SFQ23818.1"/>
    </source>
</evidence>